<evidence type="ECO:0000256" key="7">
    <source>
        <dbReference type="ARBA" id="ARBA00023224"/>
    </source>
</evidence>
<feature type="transmembrane region" description="Helical" evidence="8">
    <location>
        <begin position="42"/>
        <end position="68"/>
    </location>
</feature>
<dbReference type="SUPFAM" id="SSF81321">
    <property type="entry name" value="Family A G protein-coupled receptor-like"/>
    <property type="match status" value="1"/>
</dbReference>
<dbReference type="Gene3D" id="1.20.1070.10">
    <property type="entry name" value="Rhodopsin 7-helix transmembrane proteins"/>
    <property type="match status" value="1"/>
</dbReference>
<dbReference type="InterPro" id="IPR000276">
    <property type="entry name" value="GPCR_Rhodpsn"/>
</dbReference>
<evidence type="ECO:0000256" key="8">
    <source>
        <dbReference type="SAM" id="Phobius"/>
    </source>
</evidence>
<evidence type="ECO:0000256" key="1">
    <source>
        <dbReference type="ARBA" id="ARBA00004141"/>
    </source>
</evidence>
<dbReference type="GO" id="GO:0004930">
    <property type="term" value="F:G protein-coupled receptor activity"/>
    <property type="evidence" value="ECO:0007669"/>
    <property type="project" value="UniProtKB-KW"/>
</dbReference>
<dbReference type="InterPro" id="IPR017452">
    <property type="entry name" value="GPCR_Rhodpsn_7TM"/>
</dbReference>
<evidence type="ECO:0000313" key="11">
    <source>
        <dbReference type="Proteomes" id="UP001634394"/>
    </source>
</evidence>
<keyword evidence="4" id="KW-0297">G-protein coupled receptor</keyword>
<evidence type="ECO:0000256" key="3">
    <source>
        <dbReference type="ARBA" id="ARBA00022989"/>
    </source>
</evidence>
<feature type="transmembrane region" description="Helical" evidence="8">
    <location>
        <begin position="80"/>
        <end position="105"/>
    </location>
</feature>
<dbReference type="GO" id="GO:0016020">
    <property type="term" value="C:membrane"/>
    <property type="evidence" value="ECO:0007669"/>
    <property type="project" value="UniProtKB-SubCell"/>
</dbReference>
<dbReference type="EMBL" id="JBJQND010000009">
    <property type="protein sequence ID" value="KAL3866153.1"/>
    <property type="molecule type" value="Genomic_DNA"/>
</dbReference>
<dbReference type="PANTHER" id="PTHR24238">
    <property type="entry name" value="G-PROTEIN COUPLED RECEPTOR"/>
    <property type="match status" value="1"/>
</dbReference>
<keyword evidence="6" id="KW-0675">Receptor</keyword>
<dbReference type="AlphaFoldDB" id="A0ABD3VZV2"/>
<feature type="domain" description="G-protein coupled receptors family 1 profile" evidence="9">
    <location>
        <begin position="59"/>
        <end position="128"/>
    </location>
</feature>
<proteinExistence type="predicted"/>
<evidence type="ECO:0000256" key="6">
    <source>
        <dbReference type="ARBA" id="ARBA00023170"/>
    </source>
</evidence>
<evidence type="ECO:0000313" key="10">
    <source>
        <dbReference type="EMBL" id="KAL3866153.1"/>
    </source>
</evidence>
<keyword evidence="2 8" id="KW-0812">Transmembrane</keyword>
<keyword evidence="7" id="KW-0807">Transducer</keyword>
<organism evidence="10 11">
    <name type="scientific">Sinanodonta woodiana</name>
    <name type="common">Chinese pond mussel</name>
    <name type="synonym">Anodonta woodiana</name>
    <dbReference type="NCBI Taxonomy" id="1069815"/>
    <lineage>
        <taxon>Eukaryota</taxon>
        <taxon>Metazoa</taxon>
        <taxon>Spiralia</taxon>
        <taxon>Lophotrochozoa</taxon>
        <taxon>Mollusca</taxon>
        <taxon>Bivalvia</taxon>
        <taxon>Autobranchia</taxon>
        <taxon>Heteroconchia</taxon>
        <taxon>Palaeoheterodonta</taxon>
        <taxon>Unionida</taxon>
        <taxon>Unionoidea</taxon>
        <taxon>Unionidae</taxon>
        <taxon>Unioninae</taxon>
        <taxon>Sinanodonta</taxon>
    </lineage>
</organism>
<dbReference type="PROSITE" id="PS50262">
    <property type="entry name" value="G_PROTEIN_RECEP_F1_2"/>
    <property type="match status" value="1"/>
</dbReference>
<evidence type="ECO:0000256" key="4">
    <source>
        <dbReference type="ARBA" id="ARBA00023040"/>
    </source>
</evidence>
<protein>
    <recommendedName>
        <fullName evidence="9">G-protein coupled receptors family 1 profile domain-containing protein</fullName>
    </recommendedName>
</protein>
<comment type="caution">
    <text evidence="10">The sequence shown here is derived from an EMBL/GenBank/DDBJ whole genome shotgun (WGS) entry which is preliminary data.</text>
</comment>
<name>A0ABD3VZV2_SINWO</name>
<dbReference type="Pfam" id="PF00001">
    <property type="entry name" value="7tm_1"/>
    <property type="match status" value="1"/>
</dbReference>
<accession>A0ABD3VZV2</accession>
<evidence type="ECO:0000259" key="9">
    <source>
        <dbReference type="PROSITE" id="PS50262"/>
    </source>
</evidence>
<evidence type="ECO:0000256" key="2">
    <source>
        <dbReference type="ARBA" id="ARBA00022692"/>
    </source>
</evidence>
<sequence>MKTIETTNNYLLENSTANVTTTLLYGESEEQKQILDLFKSGLIIFLIVFGLITVTGLVGNILTVAVIVRKKGVKSISDTLILNLALTDIIFIVFCVPMRILAFVISTLPFGDVWCRLIDYVTYACDYA</sequence>
<feature type="non-terminal residue" evidence="10">
    <location>
        <position position="128"/>
    </location>
</feature>
<comment type="subcellular location">
    <subcellularLocation>
        <location evidence="1">Membrane</location>
        <topology evidence="1">Multi-pass membrane protein</topology>
    </subcellularLocation>
</comment>
<gene>
    <name evidence="10" type="ORF">ACJMK2_043481</name>
</gene>
<reference evidence="10 11" key="1">
    <citation type="submission" date="2024-11" db="EMBL/GenBank/DDBJ databases">
        <title>Chromosome-level genome assembly of the freshwater bivalve Anodonta woodiana.</title>
        <authorList>
            <person name="Chen X."/>
        </authorList>
    </citation>
    <scope>NUCLEOTIDE SEQUENCE [LARGE SCALE GENOMIC DNA]</scope>
    <source>
        <strain evidence="10">MN2024</strain>
        <tissue evidence="10">Gills</tissue>
    </source>
</reference>
<dbReference type="Proteomes" id="UP001634394">
    <property type="component" value="Unassembled WGS sequence"/>
</dbReference>
<keyword evidence="5 8" id="KW-0472">Membrane</keyword>
<evidence type="ECO:0000256" key="5">
    <source>
        <dbReference type="ARBA" id="ARBA00023136"/>
    </source>
</evidence>
<keyword evidence="3 8" id="KW-1133">Transmembrane helix</keyword>
<keyword evidence="11" id="KW-1185">Reference proteome</keyword>
<dbReference type="PRINTS" id="PR00237">
    <property type="entry name" value="GPCRRHODOPSN"/>
</dbReference>